<feature type="compositionally biased region" description="Polar residues" evidence="14">
    <location>
        <begin position="841"/>
        <end position="858"/>
    </location>
</feature>
<dbReference type="InterPro" id="IPR051410">
    <property type="entry name" value="Ferric/Cupric_Reductase"/>
</dbReference>
<evidence type="ECO:0000256" key="6">
    <source>
        <dbReference type="ARBA" id="ARBA00022692"/>
    </source>
</evidence>
<dbReference type="PANTHER" id="PTHR32361">
    <property type="entry name" value="FERRIC/CUPRIC REDUCTASE TRANSMEMBRANE COMPONENT"/>
    <property type="match status" value="1"/>
</dbReference>
<evidence type="ECO:0000256" key="13">
    <source>
        <dbReference type="ARBA" id="ARBA00048483"/>
    </source>
</evidence>
<feature type="region of interest" description="Disordered" evidence="14">
    <location>
        <begin position="675"/>
        <end position="696"/>
    </location>
</feature>
<sequence>MATHSTTSLTPNPTTPYFADNQEWITAYLTIHVLTTNSMVYAFVLWTAFAAIVVMYGVVHLTGLRGGWLGALWSKWALRRRTWRKKHALKLAQQRGEPHRQPLPLPSNAQLFTLVFLICATLAVSFAGPDYFAPGSNLLTVHNTASALVRRSTTLNTSSLTQYQPNYTIPKAWWTSGNRTGVIAFALFPLCILFALKTPPFAVLSLPFVLHIHFDKLAWLHKWIGRLIWFFSAMHVALWSVQLLVERRPSTGKVVYTYAWDYTNFIYGWTAFGVMTLLVFSSFRPIRRLHYEIFYGLHVLLVPLTLIFSALHHPPVWWWCWGALAVWAGERTWRFVWWLNTNGYFDAILGPTPTKTLVQPPVLGAPLAPDNVEMSRFGSPRSPHPLLKQDYSSAPASPVPKLGMDVALARSAKLSFGASGRYVPPAGFAHAELLPGRTIRLRLITPGYLPWAPGQHFLVNCPAISWLTTHPFTNATICDQEAPNDEGRELVFLIRAKNGWTKRLWDKVATMIARGQNHAPGEEPPVNAIAPPRGVLLRTLVDGPCGSAARARWGEYSTVLLIAGGSGVSFALSVLQYMTLCMSGRDGQYLGGKKGGWGQAGFKTKRVRFVWLVREFGHIQWCATLLRRCMTMIPAPELQVDIFVTNVKSNPGLKPGPALRRVPSDNDVLAPPAPQFARQAYPSPNMRPASVASVDSDYESEPESFVDLSYYTGEFNEQSGELGHEEHVLDLTNFEGDDDTAMPGESQFNQSVKREGKLRRAASQRAANLKSKKKQRRDSRNDYYPPAQAQGSSVRLVGRNLSDDMSTTSLQQQRPDALLPLPTDVDPSTSARSPTPARPFSPTSPLSMQSPHSTLVPNSSTSTLLGLSDSPNPNPKRSSEMSGWSEAGSLAALITEVDVPKSKSGEHIKLELDEQEIQDVGFVAEHARPGKPKLDRILADEVQLAKGAIAVGCCGPLTLNAVVRKMIATQIDPGRIRRGDMTGSITLISEDFEY</sequence>
<keyword evidence="7" id="KW-0249">Electron transport</keyword>
<feature type="transmembrane region" description="Helical" evidence="15">
    <location>
        <begin position="39"/>
        <end position="59"/>
    </location>
</feature>
<dbReference type="GO" id="GO:0005886">
    <property type="term" value="C:plasma membrane"/>
    <property type="evidence" value="ECO:0007669"/>
    <property type="project" value="UniProtKB-SubCell"/>
</dbReference>
<dbReference type="InterPro" id="IPR039261">
    <property type="entry name" value="FNR_nucleotide-bd"/>
</dbReference>
<evidence type="ECO:0000256" key="11">
    <source>
        <dbReference type="ARBA" id="ARBA00023136"/>
    </source>
</evidence>
<dbReference type="SFLD" id="SFLDS00052">
    <property type="entry name" value="Ferric_Reductase_Domain"/>
    <property type="match status" value="1"/>
</dbReference>
<evidence type="ECO:0000256" key="8">
    <source>
        <dbReference type="ARBA" id="ARBA00022989"/>
    </source>
</evidence>
<keyword evidence="12" id="KW-0325">Glycoprotein</keyword>
<evidence type="ECO:0000256" key="1">
    <source>
        <dbReference type="ARBA" id="ARBA00004651"/>
    </source>
</evidence>
<feature type="region of interest" description="Disordered" evidence="14">
    <location>
        <begin position="734"/>
        <end position="884"/>
    </location>
</feature>
<evidence type="ECO:0000256" key="15">
    <source>
        <dbReference type="SAM" id="Phobius"/>
    </source>
</evidence>
<dbReference type="OrthoDB" id="10006946at2759"/>
<dbReference type="EMBL" id="KV429073">
    <property type="protein sequence ID" value="KZT67745.1"/>
    <property type="molecule type" value="Genomic_DNA"/>
</dbReference>
<dbReference type="GO" id="GO:0006826">
    <property type="term" value="P:iron ion transport"/>
    <property type="evidence" value="ECO:0007669"/>
    <property type="project" value="TreeGrafter"/>
</dbReference>
<keyword evidence="11 15" id="KW-0472">Membrane</keyword>
<feature type="domain" description="FAD-binding FR-type" evidence="16">
    <location>
        <begin position="421"/>
        <end position="551"/>
    </location>
</feature>
<keyword evidence="10" id="KW-0406">Ion transport</keyword>
<dbReference type="PROSITE" id="PS51384">
    <property type="entry name" value="FAD_FR"/>
    <property type="match status" value="1"/>
</dbReference>
<feature type="transmembrane region" description="Helical" evidence="15">
    <location>
        <begin position="227"/>
        <end position="245"/>
    </location>
</feature>
<keyword evidence="6 15" id="KW-0812">Transmembrane</keyword>
<comment type="catalytic activity">
    <reaction evidence="13">
        <text>2 a Fe(II)-siderophore + NADP(+) + H(+) = 2 a Fe(III)-siderophore + NADPH</text>
        <dbReference type="Rhea" id="RHEA:28795"/>
        <dbReference type="Rhea" id="RHEA-COMP:11342"/>
        <dbReference type="Rhea" id="RHEA-COMP:11344"/>
        <dbReference type="ChEBI" id="CHEBI:15378"/>
        <dbReference type="ChEBI" id="CHEBI:29033"/>
        <dbReference type="ChEBI" id="CHEBI:29034"/>
        <dbReference type="ChEBI" id="CHEBI:57783"/>
        <dbReference type="ChEBI" id="CHEBI:58349"/>
        <dbReference type="EC" id="1.16.1.9"/>
    </reaction>
</comment>
<evidence type="ECO:0000256" key="14">
    <source>
        <dbReference type="SAM" id="MobiDB-lite"/>
    </source>
</evidence>
<keyword evidence="8 15" id="KW-1133">Transmembrane helix</keyword>
<feature type="transmembrane region" description="Helical" evidence="15">
    <location>
        <begin position="559"/>
        <end position="578"/>
    </location>
</feature>
<dbReference type="InterPro" id="IPR013130">
    <property type="entry name" value="Fe3_Rdtase_TM_dom"/>
</dbReference>
<feature type="transmembrane region" description="Helical" evidence="15">
    <location>
        <begin position="293"/>
        <end position="310"/>
    </location>
</feature>
<dbReference type="EC" id="1.16.1.9" evidence="3"/>
<dbReference type="InterPro" id="IPR013121">
    <property type="entry name" value="Fe_red_NAD-bd_6"/>
</dbReference>
<feature type="transmembrane region" description="Helical" evidence="15">
    <location>
        <begin position="265"/>
        <end position="281"/>
    </location>
</feature>
<dbReference type="InterPro" id="IPR017927">
    <property type="entry name" value="FAD-bd_FR_type"/>
</dbReference>
<reference evidence="17 18" key="1">
    <citation type="journal article" date="2016" name="Mol. Biol. Evol.">
        <title>Comparative Genomics of Early-Diverging Mushroom-Forming Fungi Provides Insights into the Origins of Lignocellulose Decay Capabilities.</title>
        <authorList>
            <person name="Nagy L.G."/>
            <person name="Riley R."/>
            <person name="Tritt A."/>
            <person name="Adam C."/>
            <person name="Daum C."/>
            <person name="Floudas D."/>
            <person name="Sun H."/>
            <person name="Yadav J.S."/>
            <person name="Pangilinan J."/>
            <person name="Larsson K.H."/>
            <person name="Matsuura K."/>
            <person name="Barry K."/>
            <person name="Labutti K."/>
            <person name="Kuo R."/>
            <person name="Ohm R.A."/>
            <person name="Bhattacharya S.S."/>
            <person name="Shirouzu T."/>
            <person name="Yoshinaga Y."/>
            <person name="Martin F.M."/>
            <person name="Grigoriev I.V."/>
            <person name="Hibbett D.S."/>
        </authorList>
    </citation>
    <scope>NUCLEOTIDE SEQUENCE [LARGE SCALE GENOMIC DNA]</scope>
    <source>
        <strain evidence="17 18">L-15889</strain>
    </source>
</reference>
<evidence type="ECO:0000256" key="2">
    <source>
        <dbReference type="ARBA" id="ARBA00006278"/>
    </source>
</evidence>
<keyword evidence="9" id="KW-0560">Oxidoreductase</keyword>
<keyword evidence="5" id="KW-1003">Cell membrane</keyword>
<dbReference type="SUPFAM" id="SSF63380">
    <property type="entry name" value="Riboflavin synthase domain-like"/>
    <property type="match status" value="1"/>
</dbReference>
<keyword evidence="4" id="KW-0813">Transport</keyword>
<comment type="subcellular location">
    <subcellularLocation>
        <location evidence="1">Cell membrane</location>
        <topology evidence="1">Multi-pass membrane protein</topology>
    </subcellularLocation>
</comment>
<proteinExistence type="inferred from homology"/>
<feature type="compositionally biased region" description="Low complexity" evidence="14">
    <location>
        <begin position="859"/>
        <end position="870"/>
    </location>
</feature>
<organism evidence="17 18">
    <name type="scientific">Daedalea quercina L-15889</name>
    <dbReference type="NCBI Taxonomy" id="1314783"/>
    <lineage>
        <taxon>Eukaryota</taxon>
        <taxon>Fungi</taxon>
        <taxon>Dikarya</taxon>
        <taxon>Basidiomycota</taxon>
        <taxon>Agaricomycotina</taxon>
        <taxon>Agaricomycetes</taxon>
        <taxon>Polyporales</taxon>
        <taxon>Fomitopsis</taxon>
    </lineage>
</organism>
<evidence type="ECO:0000259" key="16">
    <source>
        <dbReference type="PROSITE" id="PS51384"/>
    </source>
</evidence>
<dbReference type="CDD" id="cd06186">
    <property type="entry name" value="NOX_Duox_like_FAD_NADP"/>
    <property type="match status" value="1"/>
</dbReference>
<dbReference type="GO" id="GO:0015677">
    <property type="term" value="P:copper ion import"/>
    <property type="evidence" value="ECO:0007669"/>
    <property type="project" value="TreeGrafter"/>
</dbReference>
<evidence type="ECO:0000256" key="12">
    <source>
        <dbReference type="ARBA" id="ARBA00023180"/>
    </source>
</evidence>
<accession>A0A165P4A7</accession>
<dbReference type="Gene3D" id="3.40.50.80">
    <property type="entry name" value="Nucleotide-binding domain of ferredoxin-NADP reductase (FNR) module"/>
    <property type="match status" value="1"/>
</dbReference>
<dbReference type="Pfam" id="PF01794">
    <property type="entry name" value="Ferric_reduct"/>
    <property type="match status" value="1"/>
</dbReference>
<dbReference type="GO" id="GO:0006879">
    <property type="term" value="P:intracellular iron ion homeostasis"/>
    <property type="evidence" value="ECO:0007669"/>
    <property type="project" value="TreeGrafter"/>
</dbReference>
<dbReference type="InterPro" id="IPR017938">
    <property type="entry name" value="Riboflavin_synthase-like_b-brl"/>
</dbReference>
<evidence type="ECO:0000313" key="17">
    <source>
        <dbReference type="EMBL" id="KZT67745.1"/>
    </source>
</evidence>
<dbReference type="PANTHER" id="PTHR32361:SF9">
    <property type="entry name" value="FERRIC REDUCTASE TRANSMEMBRANE COMPONENT 3-RELATED"/>
    <property type="match status" value="1"/>
</dbReference>
<dbReference type="Pfam" id="PF08022">
    <property type="entry name" value="FAD_binding_8"/>
    <property type="match status" value="1"/>
</dbReference>
<feature type="transmembrane region" description="Helical" evidence="15">
    <location>
        <begin position="182"/>
        <end position="206"/>
    </location>
</feature>
<dbReference type="AlphaFoldDB" id="A0A165P4A7"/>
<evidence type="ECO:0000256" key="9">
    <source>
        <dbReference type="ARBA" id="ARBA00023002"/>
    </source>
</evidence>
<evidence type="ECO:0000256" key="4">
    <source>
        <dbReference type="ARBA" id="ARBA00022448"/>
    </source>
</evidence>
<evidence type="ECO:0000256" key="10">
    <source>
        <dbReference type="ARBA" id="ARBA00023065"/>
    </source>
</evidence>
<comment type="similarity">
    <text evidence="2">Belongs to the ferric reductase (FRE) family.</text>
</comment>
<evidence type="ECO:0000256" key="3">
    <source>
        <dbReference type="ARBA" id="ARBA00012668"/>
    </source>
</evidence>
<feature type="compositionally biased region" description="Polar residues" evidence="14">
    <location>
        <begin position="803"/>
        <end position="814"/>
    </location>
</feature>
<dbReference type="InterPro" id="IPR013112">
    <property type="entry name" value="FAD-bd_8"/>
</dbReference>
<gene>
    <name evidence="17" type="ORF">DAEQUDRAFT_728741</name>
</gene>
<dbReference type="GO" id="GO:0052851">
    <property type="term" value="F:ferric-chelate reductase (NADPH) activity"/>
    <property type="evidence" value="ECO:0007669"/>
    <property type="project" value="UniProtKB-EC"/>
</dbReference>
<protein>
    <recommendedName>
        <fullName evidence="3">ferric-chelate reductase (NADPH)</fullName>
        <ecNumber evidence="3">1.16.1.9</ecNumber>
    </recommendedName>
</protein>
<dbReference type="STRING" id="1314783.A0A165P4A7"/>
<feature type="transmembrane region" description="Helical" evidence="15">
    <location>
        <begin position="109"/>
        <end position="128"/>
    </location>
</feature>
<dbReference type="Proteomes" id="UP000076727">
    <property type="component" value="Unassembled WGS sequence"/>
</dbReference>
<keyword evidence="18" id="KW-1185">Reference proteome</keyword>
<name>A0A165P4A7_9APHY</name>
<evidence type="ECO:0000313" key="18">
    <source>
        <dbReference type="Proteomes" id="UP000076727"/>
    </source>
</evidence>
<evidence type="ECO:0000256" key="7">
    <source>
        <dbReference type="ARBA" id="ARBA00022982"/>
    </source>
</evidence>
<evidence type="ECO:0000256" key="5">
    <source>
        <dbReference type="ARBA" id="ARBA00022475"/>
    </source>
</evidence>
<dbReference type="Pfam" id="PF08030">
    <property type="entry name" value="NAD_binding_6"/>
    <property type="match status" value="1"/>
</dbReference>